<gene>
    <name evidence="1" type="ORF">HPB48_020332</name>
</gene>
<dbReference type="VEuPathDB" id="VectorBase:HLOH_046680"/>
<reference evidence="1 2" key="1">
    <citation type="journal article" date="2020" name="Cell">
        <title>Large-Scale Comparative Analyses of Tick Genomes Elucidate Their Genetic Diversity and Vector Capacities.</title>
        <authorList>
            <consortium name="Tick Genome and Microbiome Consortium (TIGMIC)"/>
            <person name="Jia N."/>
            <person name="Wang J."/>
            <person name="Shi W."/>
            <person name="Du L."/>
            <person name="Sun Y."/>
            <person name="Zhan W."/>
            <person name="Jiang J.F."/>
            <person name="Wang Q."/>
            <person name="Zhang B."/>
            <person name="Ji P."/>
            <person name="Bell-Sakyi L."/>
            <person name="Cui X.M."/>
            <person name="Yuan T.T."/>
            <person name="Jiang B.G."/>
            <person name="Yang W.F."/>
            <person name="Lam T.T."/>
            <person name="Chang Q.C."/>
            <person name="Ding S.J."/>
            <person name="Wang X.J."/>
            <person name="Zhu J.G."/>
            <person name="Ruan X.D."/>
            <person name="Zhao L."/>
            <person name="Wei J.T."/>
            <person name="Ye R.Z."/>
            <person name="Que T.C."/>
            <person name="Du C.H."/>
            <person name="Zhou Y.H."/>
            <person name="Cheng J.X."/>
            <person name="Dai P.F."/>
            <person name="Guo W.B."/>
            <person name="Han X.H."/>
            <person name="Huang E.J."/>
            <person name="Li L.F."/>
            <person name="Wei W."/>
            <person name="Gao Y.C."/>
            <person name="Liu J.Z."/>
            <person name="Shao H.Z."/>
            <person name="Wang X."/>
            <person name="Wang C.C."/>
            <person name="Yang T.C."/>
            <person name="Huo Q.B."/>
            <person name="Li W."/>
            <person name="Chen H.Y."/>
            <person name="Chen S.E."/>
            <person name="Zhou L.G."/>
            <person name="Ni X.B."/>
            <person name="Tian J.H."/>
            <person name="Sheng Y."/>
            <person name="Liu T."/>
            <person name="Pan Y.S."/>
            <person name="Xia L.Y."/>
            <person name="Li J."/>
            <person name="Zhao F."/>
            <person name="Cao W.C."/>
        </authorList>
    </citation>
    <scope>NUCLEOTIDE SEQUENCE [LARGE SCALE GENOMIC DNA]</scope>
    <source>
        <strain evidence="1">HaeL-2018</strain>
    </source>
</reference>
<dbReference type="Proteomes" id="UP000821853">
    <property type="component" value="Unassembled WGS sequence"/>
</dbReference>
<accession>A0A9J6GS20</accession>
<name>A0A9J6GS20_HAELO</name>
<dbReference type="EMBL" id="JABSTR010000008">
    <property type="protein sequence ID" value="KAH9377295.1"/>
    <property type="molecule type" value="Genomic_DNA"/>
</dbReference>
<protein>
    <submittedName>
        <fullName evidence="1">Uncharacterized protein</fullName>
    </submittedName>
</protein>
<dbReference type="AlphaFoldDB" id="A0A9J6GS20"/>
<evidence type="ECO:0000313" key="1">
    <source>
        <dbReference type="EMBL" id="KAH9377295.1"/>
    </source>
</evidence>
<sequence length="170" mass="19280">MYARKQAYADKSLAMHQDNFSSCGELRCVKAMLEACRPPQLCSKAPNILVVDDANYMDTLSWELLDKFGQLTSQYPCIVAMTSIPHSERVQQPQPIVRVMAKSVLVVEIQPLGKEFIPDFVFQRLRVKGVHNQILRYASVGTVPSNRGQGIRRGFCRGELETLLLRFLCF</sequence>
<proteinExistence type="predicted"/>
<keyword evidence="2" id="KW-1185">Reference proteome</keyword>
<comment type="caution">
    <text evidence="1">The sequence shown here is derived from an EMBL/GenBank/DDBJ whole genome shotgun (WGS) entry which is preliminary data.</text>
</comment>
<evidence type="ECO:0000313" key="2">
    <source>
        <dbReference type="Proteomes" id="UP000821853"/>
    </source>
</evidence>
<organism evidence="1 2">
    <name type="scientific">Haemaphysalis longicornis</name>
    <name type="common">Bush tick</name>
    <dbReference type="NCBI Taxonomy" id="44386"/>
    <lineage>
        <taxon>Eukaryota</taxon>
        <taxon>Metazoa</taxon>
        <taxon>Ecdysozoa</taxon>
        <taxon>Arthropoda</taxon>
        <taxon>Chelicerata</taxon>
        <taxon>Arachnida</taxon>
        <taxon>Acari</taxon>
        <taxon>Parasitiformes</taxon>
        <taxon>Ixodida</taxon>
        <taxon>Ixodoidea</taxon>
        <taxon>Ixodidae</taxon>
        <taxon>Haemaphysalinae</taxon>
        <taxon>Haemaphysalis</taxon>
    </lineage>
</organism>